<organism evidence="2">
    <name type="scientific">OCS116 cluster bacterium</name>
    <dbReference type="NCBI Taxonomy" id="2030921"/>
    <lineage>
        <taxon>Bacteria</taxon>
        <taxon>Pseudomonadati</taxon>
        <taxon>Pseudomonadota</taxon>
        <taxon>Alphaproteobacteria</taxon>
        <taxon>OCS116 cluster</taxon>
    </lineage>
</organism>
<sequence>MSKFIKLLVIALFCGFAQTAHATWIVPERLTNQVEIETLKNVRNVFFSTKEKVLDCLKSGRSDQDCLCENEKNYAHLNQLILDMFEKYPNWGTALELRYIDGEEVKSIMPQELKRQTIFDENCISYILI</sequence>
<reference key="1">
    <citation type="submission" date="2017-08" db="EMBL/GenBank/DDBJ databases">
        <title>A dynamic microbial community with high functional redundancy inhabits the cold, oxic subseafloor aquifer.</title>
        <authorList>
            <person name="Tully B.J."/>
            <person name="Wheat C.G."/>
            <person name="Glazer B.T."/>
            <person name="Huber J.A."/>
        </authorList>
    </citation>
    <scope>NUCLEOTIDE SEQUENCE [LARGE SCALE GENOMIC DNA]</scope>
</reference>
<evidence type="ECO:0000313" key="2">
    <source>
        <dbReference type="EMBL" id="PCI98643.1"/>
    </source>
</evidence>
<feature type="signal peptide" evidence="1">
    <location>
        <begin position="1"/>
        <end position="22"/>
    </location>
</feature>
<reference evidence="2" key="2">
    <citation type="journal article" date="2018" name="ISME J.">
        <title>A dynamic microbial community with high functional redundancy inhabits the cold, oxic subseafloor aquifer.</title>
        <authorList>
            <person name="Tully B.J."/>
            <person name="Wheat C.G."/>
            <person name="Glazer B.T."/>
            <person name="Huber J.A."/>
        </authorList>
    </citation>
    <scope>NUCLEOTIDE SEQUENCE</scope>
    <source>
        <strain evidence="2">NORP83</strain>
    </source>
</reference>
<gene>
    <name evidence="2" type="ORF">COB13_13365</name>
</gene>
<feature type="chain" id="PRO_5012992072" evidence="1">
    <location>
        <begin position="23"/>
        <end position="129"/>
    </location>
</feature>
<proteinExistence type="predicted"/>
<dbReference type="EMBL" id="NVUS01000020">
    <property type="protein sequence ID" value="PCI98643.1"/>
    <property type="molecule type" value="Genomic_DNA"/>
</dbReference>
<evidence type="ECO:0000256" key="1">
    <source>
        <dbReference type="SAM" id="SignalP"/>
    </source>
</evidence>
<keyword evidence="1" id="KW-0732">Signal</keyword>
<name>A0A2A4YUW5_9PROT</name>
<dbReference type="AlphaFoldDB" id="A0A2A4YUW5"/>
<protein>
    <submittedName>
        <fullName evidence="2">Uncharacterized protein</fullName>
    </submittedName>
</protein>
<comment type="caution">
    <text evidence="2">The sequence shown here is derived from an EMBL/GenBank/DDBJ whole genome shotgun (WGS) entry which is preliminary data.</text>
</comment>
<accession>A0A2A4YUW5</accession>